<dbReference type="OrthoDB" id="6253837at2759"/>
<dbReference type="AlphaFoldDB" id="A0A3N0XWR1"/>
<evidence type="ECO:0000259" key="2">
    <source>
        <dbReference type="SMART" id="SM01083"/>
    </source>
</evidence>
<dbReference type="GO" id="GO:0003714">
    <property type="term" value="F:transcription corepressor activity"/>
    <property type="evidence" value="ECO:0007669"/>
    <property type="project" value="InterPro"/>
</dbReference>
<dbReference type="EMBL" id="RJVU01058148">
    <property type="protein sequence ID" value="ROK08395.1"/>
    <property type="molecule type" value="Genomic_DNA"/>
</dbReference>
<dbReference type="InterPro" id="IPR040014">
    <property type="entry name" value="CIR1"/>
</dbReference>
<name>A0A3N0XWR1_ANAGA</name>
<evidence type="ECO:0000313" key="3">
    <source>
        <dbReference type="EMBL" id="ROK08395.1"/>
    </source>
</evidence>
<feature type="region of interest" description="Disordered" evidence="1">
    <location>
        <begin position="193"/>
        <end position="412"/>
    </location>
</feature>
<dbReference type="GO" id="GO:0005634">
    <property type="term" value="C:nucleus"/>
    <property type="evidence" value="ECO:0007669"/>
    <property type="project" value="TreeGrafter"/>
</dbReference>
<evidence type="ECO:0000256" key="1">
    <source>
        <dbReference type="SAM" id="MobiDB-lite"/>
    </source>
</evidence>
<sequence length="412" mass="48208">MGKSFANFMCKKDFHPASKSNIKKVWIAEQKLTFEKKQQEELMQAYLKEQDTYNNRLLMGDDRVKNGLNFMYEAPPGASKEEAKEGGESEYKFEWQKVAPREKYAKDDMNIRDQPFGIQVRNVRCIKCHKWGHVNTDRECPLFGLSGINASSMASDEAGPSMHPSELMAEMRNSGFALKKCVLGRDTTMSDPAQAAHKRFLPVEGKLDRLEKKKEKKKSKKEKKKSKKKQKKKQAKSESSSSSSSDSSDSSSDSDDDKHSGKKAKKKRKRRRDSSSDSSSDRERGKERAHSLDSKHTHPKHSRGEAESKDSRERWREDKERGEDKHRSRERRRERSRSPQRRRDEKERGKERRRSTSREKRDRSREQRERSRSRERERICDRNVKRRSVSRERGRGSEKHGRSDGRDAERKK</sequence>
<feature type="compositionally biased region" description="Basic residues" evidence="1">
    <location>
        <begin position="260"/>
        <end position="272"/>
    </location>
</feature>
<feature type="compositionally biased region" description="Basic residues" evidence="1">
    <location>
        <begin position="214"/>
        <end position="234"/>
    </location>
</feature>
<protein>
    <submittedName>
        <fullName evidence="3">Corepressor interacting with RBPJ 1</fullName>
    </submittedName>
</protein>
<dbReference type="SMART" id="SM01083">
    <property type="entry name" value="Cir_N"/>
    <property type="match status" value="1"/>
</dbReference>
<gene>
    <name evidence="3" type="ORF">DPX16_6090</name>
</gene>
<comment type="caution">
    <text evidence="3">The sequence shown here is derived from an EMBL/GenBank/DDBJ whole genome shotgun (WGS) entry which is preliminary data.</text>
</comment>
<organism evidence="3 4">
    <name type="scientific">Anabarilius grahami</name>
    <name type="common">Kanglang fish</name>
    <name type="synonym">Barilius grahami</name>
    <dbReference type="NCBI Taxonomy" id="495550"/>
    <lineage>
        <taxon>Eukaryota</taxon>
        <taxon>Metazoa</taxon>
        <taxon>Chordata</taxon>
        <taxon>Craniata</taxon>
        <taxon>Vertebrata</taxon>
        <taxon>Euteleostomi</taxon>
        <taxon>Actinopterygii</taxon>
        <taxon>Neopterygii</taxon>
        <taxon>Teleostei</taxon>
        <taxon>Ostariophysi</taxon>
        <taxon>Cypriniformes</taxon>
        <taxon>Xenocyprididae</taxon>
        <taxon>Xenocypridinae</taxon>
        <taxon>Xenocypridinae incertae sedis</taxon>
        <taxon>Anabarilius</taxon>
    </lineage>
</organism>
<feature type="compositionally biased region" description="Low complexity" evidence="1">
    <location>
        <begin position="237"/>
        <end position="251"/>
    </location>
</feature>
<dbReference type="PANTHER" id="PTHR13151">
    <property type="entry name" value="CBF1 INTERACTING COREPRESSOR CIR"/>
    <property type="match status" value="1"/>
</dbReference>
<reference evidence="3 4" key="1">
    <citation type="submission" date="2018-10" db="EMBL/GenBank/DDBJ databases">
        <title>Genome assembly for a Yunnan-Guizhou Plateau 3E fish, Anabarilius grahami (Regan), and its evolutionary and genetic applications.</title>
        <authorList>
            <person name="Jiang W."/>
        </authorList>
    </citation>
    <scope>NUCLEOTIDE SEQUENCE [LARGE SCALE GENOMIC DNA]</scope>
    <source>
        <strain evidence="3">AG-KIZ</strain>
        <tissue evidence="3">Muscle</tissue>
    </source>
</reference>
<keyword evidence="4" id="KW-1185">Reference proteome</keyword>
<dbReference type="InterPro" id="IPR019339">
    <property type="entry name" value="CIR_N_dom"/>
</dbReference>
<dbReference type="Proteomes" id="UP000281406">
    <property type="component" value="Unassembled WGS sequence"/>
</dbReference>
<feature type="domain" description="CBF1-interacting co-repressor CIR N-terminal" evidence="2">
    <location>
        <begin position="13"/>
        <end position="49"/>
    </location>
</feature>
<evidence type="ECO:0000313" key="4">
    <source>
        <dbReference type="Proteomes" id="UP000281406"/>
    </source>
</evidence>
<feature type="compositionally biased region" description="Basic and acidic residues" evidence="1">
    <location>
        <begin position="273"/>
        <end position="412"/>
    </location>
</feature>
<accession>A0A3N0XWR1</accession>
<proteinExistence type="predicted"/>
<dbReference type="Pfam" id="PF10197">
    <property type="entry name" value="Cir_N"/>
    <property type="match status" value="1"/>
</dbReference>
<dbReference type="PANTHER" id="PTHR13151:SF2">
    <property type="entry name" value="COREPRESSOR INTERACTING WITH RBPJ 1"/>
    <property type="match status" value="1"/>
</dbReference>